<protein>
    <submittedName>
        <fullName evidence="3">Uncharacterized protein</fullName>
    </submittedName>
</protein>
<feature type="coiled-coil region" evidence="1">
    <location>
        <begin position="474"/>
        <end position="559"/>
    </location>
</feature>
<evidence type="ECO:0000313" key="3">
    <source>
        <dbReference type="EMBL" id="ADB03899.1"/>
    </source>
</evidence>
<dbReference type="RefSeq" id="YP_003406861.1">
    <property type="nucleotide sequence ID" value="NC_013756.1"/>
</dbReference>
<organismHost>
    <name type="scientific">Acanthamoeba</name>
    <dbReference type="NCBI Taxonomy" id="5754"/>
</organismHost>
<accession>D2XAC2</accession>
<keyword evidence="1" id="KW-0175">Coiled coil</keyword>
<evidence type="ECO:0000313" key="4">
    <source>
        <dbReference type="Proteomes" id="UP000029780"/>
    </source>
</evidence>
<dbReference type="GeneID" id="8746351"/>
<gene>
    <name evidence="3" type="ORF">MAR_ORF114</name>
</gene>
<evidence type="ECO:0000256" key="1">
    <source>
        <dbReference type="SAM" id="Coils"/>
    </source>
</evidence>
<dbReference type="Proteomes" id="UP000029780">
    <property type="component" value="Segment"/>
</dbReference>
<evidence type="ECO:0000256" key="2">
    <source>
        <dbReference type="SAM" id="MobiDB-lite"/>
    </source>
</evidence>
<proteinExistence type="predicted"/>
<dbReference type="OrthoDB" id="14955at10239"/>
<organism evidence="3 4">
    <name type="scientific">Marseillevirus marseillevirus</name>
    <name type="common">GBM</name>
    <dbReference type="NCBI Taxonomy" id="694581"/>
    <lineage>
        <taxon>Viruses</taxon>
        <taxon>Varidnaviria</taxon>
        <taxon>Bamfordvirae</taxon>
        <taxon>Nucleocytoviricota</taxon>
        <taxon>Megaviricetes</taxon>
        <taxon>Pimascovirales</taxon>
        <taxon>Pimascovirales incertae sedis</taxon>
        <taxon>Marseilleviridae</taxon>
        <taxon>Marseillevirus</taxon>
        <taxon>Marseillevirus massiliense</taxon>
    </lineage>
</organism>
<sequence>MDPQKWLVCTTKQSLRSQTLACPCKKGVLVPGSKHPFLVGRYSSLQNSRKENTEFQSVRKRMSNQRTKKDKERRRIVYDFATGKLFLAESDVEISPLIPSSGLSKQASPNGYTIENNVLSLCEASTNGPGLVYALQTNKNLAFGRGSLFSILDGKENSAYGHDAGKRLVEGDKNSLFGFSAASELVEGELNVSFGANSLCTLKKGDANVAFGVFSGDGMVSGSRNVFLGFHARTKKQDISCGVVIGYNAVGEKSNELLVSDQIHSFRMRGLESEPWSHNTSMVCYDENTGLIAPIRYPSRVKGPKHVEHDTIKKLLRVPVCCDVSGSAFVELEEAKNIPGITTKDKTGQVSGINHPNLIMTILAASQELREDISLLKKRAKKEHQENSTETRLYDLEMKLGKDIELKREMSVLTEKMGKLPTENSESIERLHQKFVKLEKKLLDFIGQNGEEKEALSKLSERVDSLLFLEDARAVSTKQELQKLSSENERLSQNLSKAEEENKKLCQDFCDFVRESKEKFSCLAKETEEKMSLLQQQNAELMKKQAEEFTKLLQQKENRPVSPLLVTTNGDLRRRVVPIDKMFDDWENIS</sequence>
<feature type="region of interest" description="Disordered" evidence="2">
    <location>
        <begin position="50"/>
        <end position="70"/>
    </location>
</feature>
<name>D2XAC2_GBMV</name>
<dbReference type="EMBL" id="GU071086">
    <property type="protein sequence ID" value="ADB03899.1"/>
    <property type="molecule type" value="Genomic_DNA"/>
</dbReference>
<keyword evidence="4" id="KW-1185">Reference proteome</keyword>
<reference evidence="3 4" key="1">
    <citation type="journal article" date="2009" name="Proc. Natl. Acad. Sci. U.S.A.">
        <title>Giant Marseillevirus highlights the role of amoebae as a melting pot in emergence of chimeric microorganisms.</title>
        <authorList>
            <person name="Boyer M."/>
            <person name="Yutin N."/>
            <person name="Pagnier I."/>
            <person name="Barrassi L."/>
            <person name="Fournous G."/>
            <person name="Espinosa L."/>
            <person name="Robert C."/>
            <person name="Azza S."/>
            <person name="Sun S."/>
            <person name="Rossmann M.G."/>
            <person name="Suzan-Monti M."/>
            <person name="La Scola B."/>
            <person name="Koonin E.V."/>
            <person name="Raoult D."/>
        </authorList>
    </citation>
    <scope>NUCLEOTIDE SEQUENCE [LARGE SCALE GENOMIC DNA]</scope>
    <source>
        <strain evidence="3 4">T19</strain>
    </source>
</reference>
<dbReference type="KEGG" id="vg:8746351"/>